<evidence type="ECO:0000313" key="6">
    <source>
        <dbReference type="Proteomes" id="UP000186922"/>
    </source>
</evidence>
<dbReference type="InterPro" id="IPR001307">
    <property type="entry name" value="Thiosulphate_STrfase_CS"/>
</dbReference>
<feature type="domain" description="Rhodanese" evidence="4">
    <location>
        <begin position="171"/>
        <end position="272"/>
    </location>
</feature>
<dbReference type="InterPro" id="IPR001763">
    <property type="entry name" value="Rhodanese-like_dom"/>
</dbReference>
<dbReference type="InterPro" id="IPR045078">
    <property type="entry name" value="TST/MPST-like"/>
</dbReference>
<name>A0A1D1V3W4_RAMVA</name>
<keyword evidence="3" id="KW-0812">Transmembrane</keyword>
<comment type="caution">
    <text evidence="5">The sequence shown here is derived from an EMBL/GenBank/DDBJ whole genome shotgun (WGS) entry which is preliminary data.</text>
</comment>
<evidence type="ECO:0000256" key="1">
    <source>
        <dbReference type="ARBA" id="ARBA00022679"/>
    </source>
</evidence>
<dbReference type="PANTHER" id="PTHR11364">
    <property type="entry name" value="THIOSULFATE SULFERTANSFERASE"/>
    <property type="match status" value="1"/>
</dbReference>
<feature type="domain" description="Rhodanese" evidence="4">
    <location>
        <begin position="21"/>
        <end position="137"/>
    </location>
</feature>
<evidence type="ECO:0000256" key="3">
    <source>
        <dbReference type="SAM" id="Phobius"/>
    </source>
</evidence>
<dbReference type="STRING" id="947166.A0A1D1V3W4"/>
<reference evidence="5 6" key="1">
    <citation type="journal article" date="2016" name="Nat. Commun.">
        <title>Extremotolerant tardigrade genome and improved radiotolerance of human cultured cells by tardigrade-unique protein.</title>
        <authorList>
            <person name="Hashimoto T."/>
            <person name="Horikawa D.D."/>
            <person name="Saito Y."/>
            <person name="Kuwahara H."/>
            <person name="Kozuka-Hata H."/>
            <person name="Shin-I T."/>
            <person name="Minakuchi Y."/>
            <person name="Ohishi K."/>
            <person name="Motoyama A."/>
            <person name="Aizu T."/>
            <person name="Enomoto A."/>
            <person name="Kondo K."/>
            <person name="Tanaka S."/>
            <person name="Hara Y."/>
            <person name="Koshikawa S."/>
            <person name="Sagara H."/>
            <person name="Miura T."/>
            <person name="Yokobori S."/>
            <person name="Miyagawa K."/>
            <person name="Suzuki Y."/>
            <person name="Kubo T."/>
            <person name="Oyama M."/>
            <person name="Kohara Y."/>
            <person name="Fujiyama A."/>
            <person name="Arakawa K."/>
            <person name="Katayama T."/>
            <person name="Toyoda A."/>
            <person name="Kunieda T."/>
        </authorList>
    </citation>
    <scope>NUCLEOTIDE SEQUENCE [LARGE SCALE GENOMIC DNA]</scope>
    <source>
        <strain evidence="5 6">YOKOZUNA-1</strain>
    </source>
</reference>
<dbReference type="Gene3D" id="3.40.250.10">
    <property type="entry name" value="Rhodanese-like domain"/>
    <property type="match status" value="2"/>
</dbReference>
<dbReference type="OrthoDB" id="270167at2759"/>
<sequence length="290" mass="32804">MADESGPLVSVEWLKNAIAANRKDVVILECSYEKNKDMYKDFIRGHIPGAIFFDMDECRDKKSPYPNMLPPPQVFAFYCGQLGLDNKSKIILYDNNPRGLFGAARVFWMFKAFSTNPVQILNGGLAAWKQSDLDLTTAEVRLPPKIFHAILKPDHVKVYEDIVGFIHCTDMEQAPQIIDARPPFLYHCGRIPRQSVNIPVASVLSDLPNTTMKSKEDLEKLFKDANIDLQRKMVFMCSSGVAASVLFFAAMLLGVSPPQIAVYDGSWSEWEPRSKGRHGLMEYNHQHLLH</sequence>
<dbReference type="Proteomes" id="UP000186922">
    <property type="component" value="Unassembled WGS sequence"/>
</dbReference>
<evidence type="ECO:0000259" key="4">
    <source>
        <dbReference type="PROSITE" id="PS50206"/>
    </source>
</evidence>
<accession>A0A1D1V3W4</accession>
<dbReference type="PROSITE" id="PS50206">
    <property type="entry name" value="RHODANESE_3"/>
    <property type="match status" value="2"/>
</dbReference>
<proteinExistence type="predicted"/>
<dbReference type="SUPFAM" id="SSF52821">
    <property type="entry name" value="Rhodanese/Cell cycle control phosphatase"/>
    <property type="match status" value="2"/>
</dbReference>
<feature type="transmembrane region" description="Helical" evidence="3">
    <location>
        <begin position="233"/>
        <end position="255"/>
    </location>
</feature>
<dbReference type="CDD" id="cd01448">
    <property type="entry name" value="TST_Repeat_1"/>
    <property type="match status" value="1"/>
</dbReference>
<organism evidence="5 6">
    <name type="scientific">Ramazzottius varieornatus</name>
    <name type="common">Water bear</name>
    <name type="synonym">Tardigrade</name>
    <dbReference type="NCBI Taxonomy" id="947166"/>
    <lineage>
        <taxon>Eukaryota</taxon>
        <taxon>Metazoa</taxon>
        <taxon>Ecdysozoa</taxon>
        <taxon>Tardigrada</taxon>
        <taxon>Eutardigrada</taxon>
        <taxon>Parachela</taxon>
        <taxon>Hypsibioidea</taxon>
        <taxon>Ramazzottiidae</taxon>
        <taxon>Ramazzottius</taxon>
    </lineage>
</organism>
<keyword evidence="3" id="KW-1133">Transmembrane helix</keyword>
<keyword evidence="6" id="KW-1185">Reference proteome</keyword>
<dbReference type="AlphaFoldDB" id="A0A1D1V3W4"/>
<keyword evidence="2" id="KW-0677">Repeat</keyword>
<evidence type="ECO:0000313" key="5">
    <source>
        <dbReference type="EMBL" id="GAU96454.1"/>
    </source>
</evidence>
<dbReference type="Pfam" id="PF00581">
    <property type="entry name" value="Rhodanese"/>
    <property type="match status" value="2"/>
</dbReference>
<dbReference type="InterPro" id="IPR036873">
    <property type="entry name" value="Rhodanese-like_dom_sf"/>
</dbReference>
<keyword evidence="3" id="KW-0472">Membrane</keyword>
<dbReference type="PROSITE" id="PS00380">
    <property type="entry name" value="RHODANESE_1"/>
    <property type="match status" value="1"/>
</dbReference>
<keyword evidence="1" id="KW-0808">Transferase</keyword>
<dbReference type="GO" id="GO:0004792">
    <property type="term" value="F:thiosulfate-cyanide sulfurtransferase activity"/>
    <property type="evidence" value="ECO:0007669"/>
    <property type="project" value="InterPro"/>
</dbReference>
<evidence type="ECO:0000256" key="2">
    <source>
        <dbReference type="ARBA" id="ARBA00022737"/>
    </source>
</evidence>
<dbReference type="GO" id="GO:0005739">
    <property type="term" value="C:mitochondrion"/>
    <property type="evidence" value="ECO:0007669"/>
    <property type="project" value="TreeGrafter"/>
</dbReference>
<dbReference type="PANTHER" id="PTHR11364:SF27">
    <property type="entry name" value="SULFURTRANSFERASE"/>
    <property type="match status" value="1"/>
</dbReference>
<dbReference type="EMBL" id="BDGG01000003">
    <property type="protein sequence ID" value="GAU96454.1"/>
    <property type="molecule type" value="Genomic_DNA"/>
</dbReference>
<dbReference type="SMART" id="SM00450">
    <property type="entry name" value="RHOD"/>
    <property type="match status" value="2"/>
</dbReference>
<gene>
    <name evidence="5" type="primary">RvY_07896-1</name>
    <name evidence="5" type="synonym">RvY_07896.1</name>
    <name evidence="5" type="ORF">RvY_07896</name>
</gene>
<protein>
    <recommendedName>
        <fullName evidence="4">Rhodanese domain-containing protein</fullName>
    </recommendedName>
</protein>